<evidence type="ECO:0000313" key="3">
    <source>
        <dbReference type="Proteomes" id="UP001595075"/>
    </source>
</evidence>
<gene>
    <name evidence="2" type="ORF">VTL71DRAFT_11228</name>
</gene>
<organism evidence="2 3">
    <name type="scientific">Oculimacula yallundae</name>
    <dbReference type="NCBI Taxonomy" id="86028"/>
    <lineage>
        <taxon>Eukaryota</taxon>
        <taxon>Fungi</taxon>
        <taxon>Dikarya</taxon>
        <taxon>Ascomycota</taxon>
        <taxon>Pezizomycotina</taxon>
        <taxon>Leotiomycetes</taxon>
        <taxon>Helotiales</taxon>
        <taxon>Ploettnerulaceae</taxon>
        <taxon>Oculimacula</taxon>
    </lineage>
</organism>
<dbReference type="EMBL" id="JAZHXI010000003">
    <property type="protein sequence ID" value="KAL2073902.1"/>
    <property type="molecule type" value="Genomic_DNA"/>
</dbReference>
<dbReference type="Proteomes" id="UP001595075">
    <property type="component" value="Unassembled WGS sequence"/>
</dbReference>
<proteinExistence type="predicted"/>
<sequence>MFAVTCILLTAVTAAFSAFSLSSEVGLEARDGSCGEKAAKICYGAPSGVAQNVVPEDVAYVAAYLRYYGQSTTPGGMLTMPVTSPFECAEWSIYEAGTALVLAKHIDARVKSSVLFEDIATAIDGGEATFNATNSILNCGTNGGSLGVTADTKRPEYSSPEFITSGAKTTGIAIKIVKAP</sequence>
<name>A0ABR4CVP1_9HELO</name>
<accession>A0ABR4CVP1</accession>
<evidence type="ECO:0000313" key="2">
    <source>
        <dbReference type="EMBL" id="KAL2073902.1"/>
    </source>
</evidence>
<keyword evidence="3" id="KW-1185">Reference proteome</keyword>
<keyword evidence="1" id="KW-0732">Signal</keyword>
<evidence type="ECO:0000256" key="1">
    <source>
        <dbReference type="SAM" id="SignalP"/>
    </source>
</evidence>
<feature type="chain" id="PRO_5047325972" evidence="1">
    <location>
        <begin position="23"/>
        <end position="180"/>
    </location>
</feature>
<feature type="signal peptide" evidence="1">
    <location>
        <begin position="1"/>
        <end position="22"/>
    </location>
</feature>
<protein>
    <submittedName>
        <fullName evidence="2">Uncharacterized protein</fullName>
    </submittedName>
</protein>
<comment type="caution">
    <text evidence="2">The sequence shown here is derived from an EMBL/GenBank/DDBJ whole genome shotgun (WGS) entry which is preliminary data.</text>
</comment>
<reference evidence="2 3" key="1">
    <citation type="journal article" date="2024" name="Commun. Biol.">
        <title>Comparative genomic analysis of thermophilic fungi reveals convergent evolutionary adaptations and gene losses.</title>
        <authorList>
            <person name="Steindorff A.S."/>
            <person name="Aguilar-Pontes M.V."/>
            <person name="Robinson A.J."/>
            <person name="Andreopoulos B."/>
            <person name="LaButti K."/>
            <person name="Kuo A."/>
            <person name="Mondo S."/>
            <person name="Riley R."/>
            <person name="Otillar R."/>
            <person name="Haridas S."/>
            <person name="Lipzen A."/>
            <person name="Grimwood J."/>
            <person name="Schmutz J."/>
            <person name="Clum A."/>
            <person name="Reid I.D."/>
            <person name="Moisan M.C."/>
            <person name="Butler G."/>
            <person name="Nguyen T.T.M."/>
            <person name="Dewar K."/>
            <person name="Conant G."/>
            <person name="Drula E."/>
            <person name="Henrissat B."/>
            <person name="Hansel C."/>
            <person name="Singer S."/>
            <person name="Hutchinson M.I."/>
            <person name="de Vries R.P."/>
            <person name="Natvig D.O."/>
            <person name="Powell A.J."/>
            <person name="Tsang A."/>
            <person name="Grigoriev I.V."/>
        </authorList>
    </citation>
    <scope>NUCLEOTIDE SEQUENCE [LARGE SCALE GENOMIC DNA]</scope>
    <source>
        <strain evidence="2 3">CBS 494.80</strain>
    </source>
</reference>